<dbReference type="Proteomes" id="UP000002411">
    <property type="component" value="Chromosome"/>
</dbReference>
<dbReference type="InterPro" id="IPR043143">
    <property type="entry name" value="Mal/L-sulf/L-lact_DH-like_NADP"/>
</dbReference>
<proteinExistence type="inferred from homology"/>
<dbReference type="AlphaFoldDB" id="A5N0Y5"/>
<dbReference type="RefSeq" id="WP_012103110.1">
    <property type="nucleotide sequence ID" value="NC_009706.1"/>
</dbReference>
<keyword evidence="2 3" id="KW-0560">Oxidoreductase</keyword>
<reference evidence="3 4" key="1">
    <citation type="journal article" date="2008" name="Proc. Natl. Acad. Sci. U.S.A.">
        <title>The genome of Clostridium kluyveri, a strict anaerobe with unique metabolic features.</title>
        <authorList>
            <person name="Seedorf H."/>
            <person name="Fricke W.F."/>
            <person name="Veith B."/>
            <person name="Brueggemann H."/>
            <person name="Liesegang H."/>
            <person name="Strittmatter A."/>
            <person name="Miethke M."/>
            <person name="Buckel W."/>
            <person name="Hinderberger J."/>
            <person name="Li F."/>
            <person name="Hagemeier C."/>
            <person name="Thauer R.K."/>
            <person name="Gottschalk G."/>
        </authorList>
    </citation>
    <scope>NUCLEOTIDE SEQUENCE [LARGE SCALE GENOMIC DNA]</scope>
    <source>
        <strain evidence="4">ATCC 8527 / DSM 555 / NCIMB 10680</strain>
    </source>
</reference>
<dbReference type="GO" id="GO:0030060">
    <property type="term" value="F:L-malate dehydrogenase (NAD+) activity"/>
    <property type="evidence" value="ECO:0007669"/>
    <property type="project" value="UniProtKB-EC"/>
</dbReference>
<accession>A5N0Y5</accession>
<dbReference type="Pfam" id="PF02615">
    <property type="entry name" value="Ldh_2"/>
    <property type="match status" value="1"/>
</dbReference>
<sequence length="369" mass="40369">MTYSKVKYEGLKKLCDIVFEKFGFSPEDSGTITDVLLLSDLFGIESHGIQRLVKYYSEIKNGLIKVDSKPKIIKETPVSAILDAQAGMGQLAGRKAMNMAIEKAKTSGMGMVVVRNSNHYGIAGYYAKMAEEEGLLGISMTNSPAVIIPTFGKDAMLGTNPIAISMPAKPYPFLMDIATSVVTRGKIEVYNKRHEPLPLGLALDKNGEDTEDPYDILYNLPKKLGGGLVPLGGSKELTGGHKGYGLALAVEIFTAILSGGITGNYVTLQGSSGSGTCHYFCAVDYSIFGDKNSIEDKLSEYLNELRNSKKAKGALRIYTHGEKEIESYKDKMENGIPMNEVTLKEIDEICKYFNIKTSEYIKKFPTDNI</sequence>
<dbReference type="EMBL" id="CP000673">
    <property type="protein sequence ID" value="EDK34781.1"/>
    <property type="molecule type" value="Genomic_DNA"/>
</dbReference>
<gene>
    <name evidence="3" type="primary">mdh</name>
    <name evidence="3" type="ordered locus">CKL_2769</name>
</gene>
<dbReference type="InterPro" id="IPR036111">
    <property type="entry name" value="Mal/L-sulfo/L-lacto_DH-like_sf"/>
</dbReference>
<dbReference type="Gene3D" id="1.10.1530.10">
    <property type="match status" value="1"/>
</dbReference>
<evidence type="ECO:0000313" key="4">
    <source>
        <dbReference type="Proteomes" id="UP000002411"/>
    </source>
</evidence>
<dbReference type="PANTHER" id="PTHR11091:SF0">
    <property type="entry name" value="MALATE DEHYDROGENASE"/>
    <property type="match status" value="1"/>
</dbReference>
<evidence type="ECO:0000256" key="2">
    <source>
        <dbReference type="ARBA" id="ARBA00023002"/>
    </source>
</evidence>
<organism evidence="3 4">
    <name type="scientific">Clostridium kluyveri (strain ATCC 8527 / DSM 555 / NBRC 12016 / NCIMB 10680 / K1)</name>
    <dbReference type="NCBI Taxonomy" id="431943"/>
    <lineage>
        <taxon>Bacteria</taxon>
        <taxon>Bacillati</taxon>
        <taxon>Bacillota</taxon>
        <taxon>Clostridia</taxon>
        <taxon>Eubacteriales</taxon>
        <taxon>Clostridiaceae</taxon>
        <taxon>Clostridium</taxon>
    </lineage>
</organism>
<dbReference type="EC" id="1.1.1.37" evidence="3"/>
<dbReference type="eggNOG" id="COG2055">
    <property type="taxonomic scope" value="Bacteria"/>
</dbReference>
<dbReference type="PANTHER" id="PTHR11091">
    <property type="entry name" value="OXIDOREDUCTASE-RELATED"/>
    <property type="match status" value="1"/>
</dbReference>
<dbReference type="Gene3D" id="3.30.1370.60">
    <property type="entry name" value="Hypothetical oxidoreductase yiak, domain 2"/>
    <property type="match status" value="1"/>
</dbReference>
<keyword evidence="4" id="KW-1185">Reference proteome</keyword>
<protein>
    <submittedName>
        <fullName evidence="3">Mdh</fullName>
        <ecNumber evidence="3">1.1.1.37</ecNumber>
    </submittedName>
</protein>
<name>A5N0Y5_CLOK5</name>
<comment type="similarity">
    <text evidence="1">Belongs to the LDH2/MDH2 oxidoreductase family.</text>
</comment>
<dbReference type="InterPro" id="IPR043144">
    <property type="entry name" value="Mal/L-sulf/L-lact_DH-like_ah"/>
</dbReference>
<dbReference type="HOGENOM" id="CLU_040452_3_0_9"/>
<evidence type="ECO:0000313" key="3">
    <source>
        <dbReference type="EMBL" id="EDK34781.1"/>
    </source>
</evidence>
<dbReference type="SUPFAM" id="SSF89733">
    <property type="entry name" value="L-sulfolactate dehydrogenase-like"/>
    <property type="match status" value="1"/>
</dbReference>
<evidence type="ECO:0000256" key="1">
    <source>
        <dbReference type="ARBA" id="ARBA00006056"/>
    </source>
</evidence>
<dbReference type="KEGG" id="ckl:CKL_2769"/>
<dbReference type="InterPro" id="IPR003767">
    <property type="entry name" value="Malate/L-lactate_DH-like"/>
</dbReference>
<dbReference type="STRING" id="431943.CKL_2769"/>